<evidence type="ECO:0000313" key="9">
    <source>
        <dbReference type="Proteomes" id="UP000240212"/>
    </source>
</evidence>
<reference evidence="8 9" key="1">
    <citation type="submission" date="2018-03" db="EMBL/GenBank/DDBJ databases">
        <title>Draft genome sequence of the first documented clinical Siccibacter turicensis isolate in Austria.</title>
        <authorList>
            <person name="Lepuschitz S."/>
            <person name="Pekard-Amenitsch S."/>
            <person name="Haunold R."/>
            <person name="Schill S."/>
            <person name="Mach R."/>
            <person name="Allerberger F."/>
            <person name="Ruppitsch W."/>
            <person name="Forsythe S.J."/>
        </authorList>
    </citation>
    <scope>NUCLEOTIDE SEQUENCE [LARGE SCALE GENOMIC DNA]</scope>
    <source>
        <strain evidence="8 9">6100069499-17</strain>
    </source>
</reference>
<sequence length="127" mass="13435">MKTQASVTQPDSTASSGSPLIQVSGALTVIILFILLAAWVAKRVGFAPKRGSSRDLNVSASISVGPRERIVIVDVQDARLVLGVTPTQITALHTLPPLAVDETQPAEPAGPEFQTLLKNLLKRNGRS</sequence>
<keyword evidence="2 7" id="KW-0812">Transmembrane</keyword>
<dbReference type="AlphaFoldDB" id="A0A2P8VLN3"/>
<evidence type="ECO:0000256" key="4">
    <source>
        <dbReference type="ARBA" id="ARBA00023136"/>
    </source>
</evidence>
<evidence type="ECO:0000256" key="5">
    <source>
        <dbReference type="ARBA" id="ARBA00023143"/>
    </source>
</evidence>
<dbReference type="NCBIfam" id="TIGR03500">
    <property type="entry name" value="FliO_TIGR"/>
    <property type="match status" value="1"/>
</dbReference>
<proteinExistence type="inferred from homology"/>
<keyword evidence="1 7" id="KW-1003">Cell membrane</keyword>
<feature type="transmembrane region" description="Helical" evidence="7">
    <location>
        <begin position="20"/>
        <end position="41"/>
    </location>
</feature>
<gene>
    <name evidence="8" type="ORF">C7G83_07510</name>
</gene>
<dbReference type="EMBL" id="PYEP01000003">
    <property type="protein sequence ID" value="PSN08452.1"/>
    <property type="molecule type" value="Genomic_DNA"/>
</dbReference>
<keyword evidence="5 7" id="KW-0975">Bacterial flagellum</keyword>
<evidence type="ECO:0000256" key="7">
    <source>
        <dbReference type="RuleBase" id="RU362064"/>
    </source>
</evidence>
<evidence type="ECO:0000256" key="3">
    <source>
        <dbReference type="ARBA" id="ARBA00022989"/>
    </source>
</evidence>
<dbReference type="OrthoDB" id="6897726at2"/>
<dbReference type="InterPro" id="IPR052205">
    <property type="entry name" value="FliO/MopB"/>
</dbReference>
<evidence type="ECO:0000256" key="1">
    <source>
        <dbReference type="ARBA" id="ARBA00022475"/>
    </source>
</evidence>
<keyword evidence="4 7" id="KW-0472">Membrane</keyword>
<comment type="subcellular location">
    <subcellularLocation>
        <location evidence="7">Cell membrane</location>
    </subcellularLocation>
    <subcellularLocation>
        <location evidence="7">Bacterial flagellum basal body</location>
    </subcellularLocation>
</comment>
<dbReference type="PANTHER" id="PTHR38766:SF1">
    <property type="entry name" value="FLAGELLAR PROTEIN FLIO"/>
    <property type="match status" value="1"/>
</dbReference>
<dbReference type="STRING" id="1388748.GCA_000463155_02479"/>
<keyword evidence="8" id="KW-0282">Flagellum</keyword>
<keyword evidence="9" id="KW-1185">Reference proteome</keyword>
<dbReference type="InterPro" id="IPR022781">
    <property type="entry name" value="Flagellar_biosynth_FliO"/>
</dbReference>
<dbReference type="GO" id="GO:0009425">
    <property type="term" value="C:bacterial-type flagellum basal body"/>
    <property type="evidence" value="ECO:0007669"/>
    <property type="project" value="UniProtKB-SubCell"/>
</dbReference>
<comment type="caution">
    <text evidence="8">The sequence shown here is derived from an EMBL/GenBank/DDBJ whole genome shotgun (WGS) entry which is preliminary data.</text>
</comment>
<comment type="similarity">
    <text evidence="6 7">Belongs to the FliO/MopB family.</text>
</comment>
<dbReference type="Proteomes" id="UP000240212">
    <property type="component" value="Unassembled WGS sequence"/>
</dbReference>
<keyword evidence="3 7" id="KW-1133">Transmembrane helix</keyword>
<accession>A0A2P8VLN3</accession>
<dbReference type="PANTHER" id="PTHR38766">
    <property type="entry name" value="FLAGELLAR PROTEIN FLIO"/>
    <property type="match status" value="1"/>
</dbReference>
<dbReference type="RefSeq" id="WP_106877087.1">
    <property type="nucleotide sequence ID" value="NZ_JAXCWX010000008.1"/>
</dbReference>
<evidence type="ECO:0000313" key="8">
    <source>
        <dbReference type="EMBL" id="PSN08452.1"/>
    </source>
</evidence>
<organism evidence="8 9">
    <name type="scientific">Siccibacter turicensis</name>
    <dbReference type="NCBI Taxonomy" id="357233"/>
    <lineage>
        <taxon>Bacteria</taxon>
        <taxon>Pseudomonadati</taxon>
        <taxon>Pseudomonadota</taxon>
        <taxon>Gammaproteobacteria</taxon>
        <taxon>Enterobacterales</taxon>
        <taxon>Enterobacteriaceae</taxon>
        <taxon>Siccibacter</taxon>
    </lineage>
</organism>
<keyword evidence="8" id="KW-0969">Cilium</keyword>
<name>A0A2P8VLN3_9ENTR</name>
<protein>
    <recommendedName>
        <fullName evidence="7">Flagellar protein</fullName>
    </recommendedName>
</protein>
<dbReference type="GO" id="GO:0044781">
    <property type="term" value="P:bacterial-type flagellum organization"/>
    <property type="evidence" value="ECO:0007669"/>
    <property type="project" value="UniProtKB-UniRule"/>
</dbReference>
<keyword evidence="8" id="KW-0966">Cell projection</keyword>
<evidence type="ECO:0000256" key="2">
    <source>
        <dbReference type="ARBA" id="ARBA00022692"/>
    </source>
</evidence>
<dbReference type="Pfam" id="PF04347">
    <property type="entry name" value="FliO"/>
    <property type="match status" value="1"/>
</dbReference>
<dbReference type="GO" id="GO:0005886">
    <property type="term" value="C:plasma membrane"/>
    <property type="evidence" value="ECO:0007669"/>
    <property type="project" value="UniProtKB-SubCell"/>
</dbReference>
<evidence type="ECO:0000256" key="6">
    <source>
        <dbReference type="ARBA" id="ARBA00037937"/>
    </source>
</evidence>